<feature type="coiled-coil region" evidence="4">
    <location>
        <begin position="34"/>
        <end position="82"/>
    </location>
</feature>
<dbReference type="InterPro" id="IPR041118">
    <property type="entry name" value="Rx_N"/>
</dbReference>
<sequence>MAESSVSYLLNRFSDFLRTEIQNLGDVHGEVISAKESLERIKAHLQVAESLEETDHEVEVWIKQIRDAAHEMEDALDEFQLAFAMHQGVGIWSLLFQLPTFTRNVKVRYRVINELKRATARIESVCEGHKRLRRKFGKVQQRISNETDGHWQDHRGDALLIDKTDLVGIEERKRYLVQCLIEGTSEREAVSMYGMGGLGKTTLAKQVYEDPTVKKHFSIRVWITLSSSSKKELLKELLQQIVKQTRKADPWRVDTSNRDWLKMMIKSCLLNRRYLIVLDDIWKISKWDEVKYAFPSNGYGSRVIVTTRKQDVASASHADFGGTMYELKPLPDEESWKLFCKKTFQGGLCPSNLEETCKSILIKCEGLPLPIIAISGVLASKDVHRIDEWDLIKRSLRAEIDGNHRLKKIEQVLSLSFKDLPYYLKSCFLHLSVFPEGDEIKRMRLIRLWIAEGFIEAKEGRTLEEVAGDYFDELMNRSLLQLTRTTNDGRVKECRIHHLLQQIAIQKSRDQNFAVRVEEQNASWPDKVRRLSVHYRLQLSQLDRSLTRLRSLYAFGVEKSSIKAALLCVSKLLTVLEVQAVPNLRKFPPLVFDMYFLRYLSLRFTEVKTVPSSIGKLQNLETLDLKHTYVTELPVEIVKLKRLRHLLVYRYESVSYSHLKYGFSTSADMGSLQSLQKLSYLDASGARSHIIVRDIGKLTQLRRLCILNLRKKDGAALYSSISKLTNLVSLAIYSLDDDEVLNLQDLRSPPPLLLRVYLKGRLLAMPHWIPTLQSLNTVHLQGSWLKDDPLLYLQNMPNLVVLELQKVYDWKVLHFNSNGFKKLCRLVLDDFPDLRGIEVEEGALPGLTHLIIQQCKLLQNVPLGIEHLATLKVLEFFDVHDELILKLTRGDRCEDLEKVAHVPEIRCGSWTEDGWDVKSVERSDEMAGSSRRGRSDLPPSRK</sequence>
<proteinExistence type="predicted"/>
<dbReference type="Proteomes" id="UP001345219">
    <property type="component" value="Chromosome 1"/>
</dbReference>
<dbReference type="InterPro" id="IPR002182">
    <property type="entry name" value="NB-ARC"/>
</dbReference>
<evidence type="ECO:0000256" key="5">
    <source>
        <dbReference type="SAM" id="MobiDB-lite"/>
    </source>
</evidence>
<dbReference type="InterPro" id="IPR055414">
    <property type="entry name" value="LRR_R13L4/SHOC2-like"/>
</dbReference>
<keyword evidence="1" id="KW-0677">Repeat</keyword>
<keyword evidence="4" id="KW-0175">Coiled coil</keyword>
<dbReference type="Gene3D" id="1.10.10.10">
    <property type="entry name" value="Winged helix-like DNA-binding domain superfamily/Winged helix DNA-binding domain"/>
    <property type="match status" value="1"/>
</dbReference>
<dbReference type="SUPFAM" id="SSF52540">
    <property type="entry name" value="P-loop containing nucleoside triphosphate hydrolases"/>
    <property type="match status" value="1"/>
</dbReference>
<organism evidence="10 11">
    <name type="scientific">Trapa incisa</name>
    <dbReference type="NCBI Taxonomy" id="236973"/>
    <lineage>
        <taxon>Eukaryota</taxon>
        <taxon>Viridiplantae</taxon>
        <taxon>Streptophyta</taxon>
        <taxon>Embryophyta</taxon>
        <taxon>Tracheophyta</taxon>
        <taxon>Spermatophyta</taxon>
        <taxon>Magnoliopsida</taxon>
        <taxon>eudicotyledons</taxon>
        <taxon>Gunneridae</taxon>
        <taxon>Pentapetalae</taxon>
        <taxon>rosids</taxon>
        <taxon>malvids</taxon>
        <taxon>Myrtales</taxon>
        <taxon>Lythraceae</taxon>
        <taxon>Trapa</taxon>
    </lineage>
</organism>
<dbReference type="Gene3D" id="3.80.10.10">
    <property type="entry name" value="Ribonuclease Inhibitor"/>
    <property type="match status" value="2"/>
</dbReference>
<dbReference type="Pfam" id="PF23598">
    <property type="entry name" value="LRR_14"/>
    <property type="match status" value="1"/>
</dbReference>
<dbReference type="GO" id="GO:0043531">
    <property type="term" value="F:ADP binding"/>
    <property type="evidence" value="ECO:0007669"/>
    <property type="project" value="InterPro"/>
</dbReference>
<feature type="region of interest" description="Disordered" evidence="5">
    <location>
        <begin position="920"/>
        <end position="942"/>
    </location>
</feature>
<feature type="domain" description="Disease resistance protein winged helix" evidence="8">
    <location>
        <begin position="433"/>
        <end position="504"/>
    </location>
</feature>
<dbReference type="PRINTS" id="PR00364">
    <property type="entry name" value="DISEASERSIST"/>
</dbReference>
<dbReference type="InterPro" id="IPR042197">
    <property type="entry name" value="Apaf_helical"/>
</dbReference>
<keyword evidence="2" id="KW-0547">Nucleotide-binding</keyword>
<dbReference type="CDD" id="cd14798">
    <property type="entry name" value="RX-CC_like"/>
    <property type="match status" value="1"/>
</dbReference>
<evidence type="ECO:0000256" key="1">
    <source>
        <dbReference type="ARBA" id="ARBA00022737"/>
    </source>
</evidence>
<comment type="caution">
    <text evidence="10">The sequence shown here is derived from an EMBL/GenBank/DDBJ whole genome shotgun (WGS) entry which is preliminary data.</text>
</comment>
<dbReference type="Pfam" id="PF23559">
    <property type="entry name" value="WHD_DRP"/>
    <property type="match status" value="1"/>
</dbReference>
<dbReference type="InterPro" id="IPR027417">
    <property type="entry name" value="P-loop_NTPase"/>
</dbReference>
<evidence type="ECO:0000259" key="9">
    <source>
        <dbReference type="Pfam" id="PF23598"/>
    </source>
</evidence>
<dbReference type="Pfam" id="PF18052">
    <property type="entry name" value="Rx_N"/>
    <property type="match status" value="1"/>
</dbReference>
<reference evidence="10 11" key="1">
    <citation type="journal article" date="2023" name="Hortic Res">
        <title>Pangenome of water caltrop reveals structural variations and asymmetric subgenome divergence after allopolyploidization.</title>
        <authorList>
            <person name="Zhang X."/>
            <person name="Chen Y."/>
            <person name="Wang L."/>
            <person name="Yuan Y."/>
            <person name="Fang M."/>
            <person name="Shi L."/>
            <person name="Lu R."/>
            <person name="Comes H.P."/>
            <person name="Ma Y."/>
            <person name="Chen Y."/>
            <person name="Huang G."/>
            <person name="Zhou Y."/>
            <person name="Zheng Z."/>
            <person name="Qiu Y."/>
        </authorList>
    </citation>
    <scope>NUCLEOTIDE SEQUENCE [LARGE SCALE GENOMIC DNA]</scope>
    <source>
        <tissue evidence="10">Roots</tissue>
    </source>
</reference>
<dbReference type="Gene3D" id="1.20.5.4130">
    <property type="match status" value="1"/>
</dbReference>
<evidence type="ECO:0008006" key="12">
    <source>
        <dbReference type="Google" id="ProtNLM"/>
    </source>
</evidence>
<dbReference type="Gene3D" id="1.10.8.430">
    <property type="entry name" value="Helical domain of apoptotic protease-activating factors"/>
    <property type="match status" value="1"/>
</dbReference>
<dbReference type="FunFam" id="1.10.10.10:FF:000322">
    <property type="entry name" value="Probable disease resistance protein At1g63360"/>
    <property type="match status" value="1"/>
</dbReference>
<evidence type="ECO:0000256" key="4">
    <source>
        <dbReference type="SAM" id="Coils"/>
    </source>
</evidence>
<evidence type="ECO:0000259" key="7">
    <source>
        <dbReference type="Pfam" id="PF18052"/>
    </source>
</evidence>
<dbReference type="InterPro" id="IPR038005">
    <property type="entry name" value="RX-like_CC"/>
</dbReference>
<dbReference type="EMBL" id="JAXIOK010000023">
    <property type="protein sequence ID" value="KAK4743523.1"/>
    <property type="molecule type" value="Genomic_DNA"/>
</dbReference>
<feature type="domain" description="NB-ARC" evidence="6">
    <location>
        <begin position="171"/>
        <end position="346"/>
    </location>
</feature>
<dbReference type="InterPro" id="IPR032675">
    <property type="entry name" value="LRR_dom_sf"/>
</dbReference>
<evidence type="ECO:0000259" key="8">
    <source>
        <dbReference type="Pfam" id="PF23559"/>
    </source>
</evidence>
<evidence type="ECO:0000313" key="10">
    <source>
        <dbReference type="EMBL" id="KAK4743523.1"/>
    </source>
</evidence>
<gene>
    <name evidence="10" type="ORF">SAY87_001524</name>
</gene>
<protein>
    <recommendedName>
        <fullName evidence="12">Disease resistance protein RPM1-like</fullName>
    </recommendedName>
</protein>
<evidence type="ECO:0000256" key="2">
    <source>
        <dbReference type="ARBA" id="ARBA00022741"/>
    </source>
</evidence>
<dbReference type="GO" id="GO:0098542">
    <property type="term" value="P:defense response to other organism"/>
    <property type="evidence" value="ECO:0007669"/>
    <property type="project" value="TreeGrafter"/>
</dbReference>
<name>A0AAN7GNN5_9MYRT</name>
<keyword evidence="3" id="KW-0611">Plant defense</keyword>
<keyword evidence="11" id="KW-1185">Reference proteome</keyword>
<feature type="domain" description="Disease resistance N-terminal" evidence="7">
    <location>
        <begin position="6"/>
        <end position="87"/>
    </location>
</feature>
<dbReference type="AlphaFoldDB" id="A0AAN7GNN5"/>
<dbReference type="PANTHER" id="PTHR23155">
    <property type="entry name" value="DISEASE RESISTANCE PROTEIN RP"/>
    <property type="match status" value="1"/>
</dbReference>
<accession>A0AAN7GNN5</accession>
<dbReference type="InterPro" id="IPR058922">
    <property type="entry name" value="WHD_DRP"/>
</dbReference>
<evidence type="ECO:0000256" key="3">
    <source>
        <dbReference type="ARBA" id="ARBA00022821"/>
    </source>
</evidence>
<dbReference type="PANTHER" id="PTHR23155:SF1205">
    <property type="entry name" value="DISEASE RESISTANCE PROTEIN RPM1"/>
    <property type="match status" value="1"/>
</dbReference>
<dbReference type="FunFam" id="3.40.50.300:FF:001091">
    <property type="entry name" value="Probable disease resistance protein At1g61300"/>
    <property type="match status" value="1"/>
</dbReference>
<dbReference type="InterPro" id="IPR036388">
    <property type="entry name" value="WH-like_DNA-bd_sf"/>
</dbReference>
<dbReference type="InterPro" id="IPR044974">
    <property type="entry name" value="Disease_R_plants"/>
</dbReference>
<dbReference type="Gene3D" id="3.40.50.300">
    <property type="entry name" value="P-loop containing nucleotide triphosphate hydrolases"/>
    <property type="match status" value="1"/>
</dbReference>
<dbReference type="SUPFAM" id="SSF52058">
    <property type="entry name" value="L domain-like"/>
    <property type="match status" value="1"/>
</dbReference>
<evidence type="ECO:0000259" key="6">
    <source>
        <dbReference type="Pfam" id="PF00931"/>
    </source>
</evidence>
<evidence type="ECO:0000313" key="11">
    <source>
        <dbReference type="Proteomes" id="UP001345219"/>
    </source>
</evidence>
<dbReference type="Pfam" id="PF00931">
    <property type="entry name" value="NB-ARC"/>
    <property type="match status" value="1"/>
</dbReference>
<feature type="domain" description="Disease resistance R13L4/SHOC-2-like LRR" evidence="9">
    <location>
        <begin position="549"/>
        <end position="875"/>
    </location>
</feature>